<dbReference type="EMBL" id="JABBJJ010000698">
    <property type="protein sequence ID" value="NMO23629.1"/>
    <property type="molecule type" value="Genomic_DNA"/>
</dbReference>
<evidence type="ECO:0000313" key="1">
    <source>
        <dbReference type="EMBL" id="NMO23629.1"/>
    </source>
</evidence>
<sequence length="271" mass="28072">VELEDARFSGPVSALGVDGGHAEVRRATAEGGRGSAFSVVEGVLVLTDVRVTGHEYGLSATQARRLGVHGFTSERAERAGLGVVNSRGVLEDVVVRDSGTFGGIQLLGGELELRRFQVEGAAEYGLVARQGKLRVRDGTITRVRAGDGDGLHLRDLDADVAGVRVDDVAGVCVLAAQSARVVLRDAKLSGCGHVALMVDRQGRLEATGVEVTGGGTALAAMGEGELRADTLTASGMAEGLVWAECGGNTRVTLARVRSEDARGVSSPCVER</sequence>
<dbReference type="AlphaFoldDB" id="A0A848M181"/>
<name>A0A848M181_9BACT</name>
<comment type="caution">
    <text evidence="1">The sequence shown here is derived from an EMBL/GenBank/DDBJ whole genome shotgun (WGS) entry which is preliminary data.</text>
</comment>
<gene>
    <name evidence="1" type="ORF">HG543_53590</name>
</gene>
<organism evidence="1 2">
    <name type="scientific">Pyxidicoccus fallax</name>
    <dbReference type="NCBI Taxonomy" id="394095"/>
    <lineage>
        <taxon>Bacteria</taxon>
        <taxon>Pseudomonadati</taxon>
        <taxon>Myxococcota</taxon>
        <taxon>Myxococcia</taxon>
        <taxon>Myxococcales</taxon>
        <taxon>Cystobacterineae</taxon>
        <taxon>Myxococcaceae</taxon>
        <taxon>Pyxidicoccus</taxon>
    </lineage>
</organism>
<keyword evidence="2" id="KW-1185">Reference proteome</keyword>
<feature type="non-terminal residue" evidence="1">
    <location>
        <position position="1"/>
    </location>
</feature>
<protein>
    <submittedName>
        <fullName evidence="1">Uncharacterized protein</fullName>
    </submittedName>
</protein>
<dbReference type="Proteomes" id="UP000518300">
    <property type="component" value="Unassembled WGS sequence"/>
</dbReference>
<proteinExistence type="predicted"/>
<reference evidence="1 2" key="1">
    <citation type="submission" date="2020-04" db="EMBL/GenBank/DDBJ databases">
        <title>Draft genome of Pyxidicoccus fallax type strain.</title>
        <authorList>
            <person name="Whitworth D.E."/>
        </authorList>
    </citation>
    <scope>NUCLEOTIDE SEQUENCE [LARGE SCALE GENOMIC DNA]</scope>
    <source>
        <strain evidence="1 2">DSM 14698</strain>
    </source>
</reference>
<evidence type="ECO:0000313" key="2">
    <source>
        <dbReference type="Proteomes" id="UP000518300"/>
    </source>
</evidence>
<accession>A0A848M181</accession>